<dbReference type="InterPro" id="IPR050662">
    <property type="entry name" value="Sec-metab_biosynth-thioest"/>
</dbReference>
<gene>
    <name evidence="2" type="ORF">M2280_003907</name>
</gene>
<dbReference type="InterPro" id="IPR001279">
    <property type="entry name" value="Metallo-B-lactamas"/>
</dbReference>
<dbReference type="Proteomes" id="UP001160334">
    <property type="component" value="Unassembled WGS sequence"/>
</dbReference>
<comment type="caution">
    <text evidence="2">The sequence shown here is derived from an EMBL/GenBank/DDBJ whole genome shotgun (WGS) entry which is preliminary data.</text>
</comment>
<dbReference type="RefSeq" id="WP_280761972.1">
    <property type="nucleotide sequence ID" value="NZ_JARXVC010000011.1"/>
</dbReference>
<dbReference type="PANTHER" id="PTHR23131:SF4">
    <property type="entry name" value="METALLO-BETA-LACTAMASE SUPERFAMILY POTEIN"/>
    <property type="match status" value="1"/>
</dbReference>
<dbReference type="EMBL" id="JARXVC010000011">
    <property type="protein sequence ID" value="MDH6282670.1"/>
    <property type="molecule type" value="Genomic_DNA"/>
</dbReference>
<feature type="domain" description="Metallo-beta-lactamase" evidence="1">
    <location>
        <begin position="27"/>
        <end position="239"/>
    </location>
</feature>
<keyword evidence="3" id="KW-1185">Reference proteome</keyword>
<dbReference type="Gene3D" id="3.60.15.10">
    <property type="entry name" value="Ribonuclease Z/Hydroxyacylglutathione hydrolase-like"/>
    <property type="match status" value="1"/>
</dbReference>
<name>A0ABT6MEL3_9NOCA</name>
<dbReference type="Pfam" id="PF00753">
    <property type="entry name" value="Lactamase_B"/>
    <property type="match status" value="1"/>
</dbReference>
<dbReference type="SUPFAM" id="SSF56281">
    <property type="entry name" value="Metallo-hydrolase/oxidoreductase"/>
    <property type="match status" value="1"/>
</dbReference>
<dbReference type="SMART" id="SM00849">
    <property type="entry name" value="Lactamase_B"/>
    <property type="match status" value="1"/>
</dbReference>
<dbReference type="InterPro" id="IPR036866">
    <property type="entry name" value="RibonucZ/Hydroxyglut_hydro"/>
</dbReference>
<organism evidence="2 3">
    <name type="scientific">Prescottella agglutinans</name>
    <dbReference type="NCBI Taxonomy" id="1644129"/>
    <lineage>
        <taxon>Bacteria</taxon>
        <taxon>Bacillati</taxon>
        <taxon>Actinomycetota</taxon>
        <taxon>Actinomycetes</taxon>
        <taxon>Mycobacteriales</taxon>
        <taxon>Nocardiaceae</taxon>
        <taxon>Prescottella</taxon>
    </lineage>
</organism>
<evidence type="ECO:0000313" key="3">
    <source>
        <dbReference type="Proteomes" id="UP001160334"/>
    </source>
</evidence>
<protein>
    <submittedName>
        <fullName evidence="2">Glyoxylase-like metal-dependent hydrolase (Beta-lactamase superfamily II)</fullName>
    </submittedName>
</protein>
<evidence type="ECO:0000259" key="1">
    <source>
        <dbReference type="SMART" id="SM00849"/>
    </source>
</evidence>
<proteinExistence type="predicted"/>
<reference evidence="2 3" key="1">
    <citation type="submission" date="2023-04" db="EMBL/GenBank/DDBJ databases">
        <title>Forest soil microbial communities from Buena Vista Peninsula, Colon Province, Panama.</title>
        <authorList>
            <person name="Bouskill N."/>
        </authorList>
    </citation>
    <scope>NUCLEOTIDE SEQUENCE [LARGE SCALE GENOMIC DNA]</scope>
    <source>
        <strain evidence="2 3">CFH S0262</strain>
    </source>
</reference>
<sequence>MTERLTEQLADGIHRIPLPLPLDDLKAINAYALESSQGLVLVDPGWATADTERSLTAALAELGYGLHDVTTMIATHGHWDHYTQAIAIRTEFGGRVFLGAGEEHSIDAFGTLVGCYPRQAEHLRAAGAADLADIIDAMPFQDHEKNVALGYPDVWLRDGDVLDLGDRTLTVHGMPGHTRGHIVIADADAGVMITGDHILPRITPSIGFEREPEAVPLRSFLSSLHATLDLPDARMLPAHGPVSPSVHTRARELLVHHDERLTIIRELGAGGRSPHEIAQSLPWTRYGRRLDDLDPVHQMVAILEVAAHLAYDETVRSDARDQADRN</sequence>
<dbReference type="PANTHER" id="PTHR23131">
    <property type="entry name" value="ENDORIBONUCLEASE LACTB2"/>
    <property type="match status" value="1"/>
</dbReference>
<accession>A0ABT6MEL3</accession>
<evidence type="ECO:0000313" key="2">
    <source>
        <dbReference type="EMBL" id="MDH6282670.1"/>
    </source>
</evidence>